<organism evidence="10 11">
    <name type="scientific">Choanephora cucurbitarum</name>
    <dbReference type="NCBI Taxonomy" id="101091"/>
    <lineage>
        <taxon>Eukaryota</taxon>
        <taxon>Fungi</taxon>
        <taxon>Fungi incertae sedis</taxon>
        <taxon>Mucoromycota</taxon>
        <taxon>Mucoromycotina</taxon>
        <taxon>Mucoromycetes</taxon>
        <taxon>Mucorales</taxon>
        <taxon>Mucorineae</taxon>
        <taxon>Choanephoraceae</taxon>
        <taxon>Choanephoroideae</taxon>
        <taxon>Choanephora</taxon>
    </lineage>
</organism>
<evidence type="ECO:0000256" key="1">
    <source>
        <dbReference type="ARBA" id="ARBA00004325"/>
    </source>
</evidence>
<protein>
    <submittedName>
        <fullName evidence="10">ATP synthase subunit g, mitochondrial</fullName>
    </submittedName>
</protein>
<dbReference type="GO" id="GO:0065003">
    <property type="term" value="P:protein-containing complex assembly"/>
    <property type="evidence" value="ECO:0007669"/>
    <property type="project" value="EnsemblFungi"/>
</dbReference>
<name>A0A1C7N3R5_9FUNG</name>
<dbReference type="GO" id="GO:0005743">
    <property type="term" value="C:mitochondrial inner membrane"/>
    <property type="evidence" value="ECO:0007669"/>
    <property type="project" value="EnsemblFungi"/>
</dbReference>
<dbReference type="InParanoid" id="A0A1C7N3R5"/>
<evidence type="ECO:0000256" key="2">
    <source>
        <dbReference type="ARBA" id="ARBA00005699"/>
    </source>
</evidence>
<reference evidence="10 11" key="1">
    <citation type="submission" date="2016-03" db="EMBL/GenBank/DDBJ databases">
        <title>Choanephora cucurbitarum.</title>
        <authorList>
            <person name="Min B."/>
            <person name="Park H."/>
            <person name="Park J.-H."/>
            <person name="Shin H.-D."/>
            <person name="Choi I.-G."/>
        </authorList>
    </citation>
    <scope>NUCLEOTIDE SEQUENCE [LARGE SCALE GENOMIC DNA]</scope>
    <source>
        <strain evidence="10 11">KUS-F28377</strain>
    </source>
</reference>
<evidence type="ECO:0000256" key="4">
    <source>
        <dbReference type="ARBA" id="ARBA00022547"/>
    </source>
</evidence>
<evidence type="ECO:0000313" key="11">
    <source>
        <dbReference type="Proteomes" id="UP000093000"/>
    </source>
</evidence>
<evidence type="ECO:0000256" key="9">
    <source>
        <dbReference type="ARBA" id="ARBA00023310"/>
    </source>
</evidence>
<proteinExistence type="inferred from homology"/>
<comment type="similarity">
    <text evidence="2">Belongs to the ATPase g subunit family.</text>
</comment>
<dbReference type="InterPro" id="IPR006808">
    <property type="entry name" value="ATP_synth_F0_gsu_mt"/>
</dbReference>
<evidence type="ECO:0000256" key="7">
    <source>
        <dbReference type="ARBA" id="ARBA00023128"/>
    </source>
</evidence>
<comment type="caution">
    <text evidence="10">The sequence shown here is derived from an EMBL/GenBank/DDBJ whole genome shotgun (WGS) entry which is preliminary data.</text>
</comment>
<evidence type="ECO:0000256" key="5">
    <source>
        <dbReference type="ARBA" id="ARBA00022781"/>
    </source>
</evidence>
<keyword evidence="5" id="KW-0375">Hydrogen ion transport</keyword>
<evidence type="ECO:0000256" key="6">
    <source>
        <dbReference type="ARBA" id="ARBA00023065"/>
    </source>
</evidence>
<evidence type="ECO:0000313" key="10">
    <source>
        <dbReference type="EMBL" id="OBZ83677.1"/>
    </source>
</evidence>
<dbReference type="GO" id="GO:0045259">
    <property type="term" value="C:proton-transporting ATP synthase complex"/>
    <property type="evidence" value="ECO:0007669"/>
    <property type="project" value="UniProtKB-KW"/>
</dbReference>
<keyword evidence="9" id="KW-0066">ATP synthesis</keyword>
<dbReference type="GO" id="GO:0042407">
    <property type="term" value="P:cristae formation"/>
    <property type="evidence" value="ECO:0007669"/>
    <property type="project" value="EnsemblFungi"/>
</dbReference>
<dbReference type="STRING" id="101091.A0A1C7N3R5"/>
<dbReference type="OrthoDB" id="437at2759"/>
<sequence>MASRIAGQAQNYLNKLIALQKPVVYNTKVAVELAKQVYVKEGMAFPTGAQFNEANQTLQNALKLKNLKNLTFSDVAKGSVVLAEIYTFFLIGEIVGRRNLIGYNVESTESHAAH</sequence>
<keyword evidence="4" id="KW-0138">CF(0)</keyword>
<keyword evidence="3" id="KW-0813">Transport</keyword>
<dbReference type="GO" id="GO:0046933">
    <property type="term" value="F:proton-transporting ATP synthase activity, rotational mechanism"/>
    <property type="evidence" value="ECO:0007669"/>
    <property type="project" value="EnsemblFungi"/>
</dbReference>
<dbReference type="Proteomes" id="UP000093000">
    <property type="component" value="Unassembled WGS sequence"/>
</dbReference>
<evidence type="ECO:0000256" key="8">
    <source>
        <dbReference type="ARBA" id="ARBA00023136"/>
    </source>
</evidence>
<keyword evidence="8" id="KW-0472">Membrane</keyword>
<keyword evidence="7" id="KW-0496">Mitochondrion</keyword>
<dbReference type="AlphaFoldDB" id="A0A1C7N3R5"/>
<keyword evidence="6" id="KW-0406">Ion transport</keyword>
<dbReference type="Pfam" id="PF04718">
    <property type="entry name" value="ATP-synt_G"/>
    <property type="match status" value="1"/>
</dbReference>
<keyword evidence="11" id="KW-1185">Reference proteome</keyword>
<accession>A0A1C7N3R5</accession>
<dbReference type="EMBL" id="LUGH01000622">
    <property type="protein sequence ID" value="OBZ83677.1"/>
    <property type="molecule type" value="Genomic_DNA"/>
</dbReference>
<comment type="subcellular location">
    <subcellularLocation>
        <location evidence="1">Mitochondrion membrane</location>
    </subcellularLocation>
</comment>
<evidence type="ECO:0000256" key="3">
    <source>
        <dbReference type="ARBA" id="ARBA00022448"/>
    </source>
</evidence>
<gene>
    <name evidence="10" type="primary">ATP20</name>
    <name evidence="10" type="ORF">A0J61_08278</name>
</gene>